<evidence type="ECO:0000259" key="1">
    <source>
        <dbReference type="Pfam" id="PF03992"/>
    </source>
</evidence>
<keyword evidence="2" id="KW-0560">Oxidoreductase</keyword>
<keyword evidence="3" id="KW-1185">Reference proteome</keyword>
<dbReference type="EC" id="1.14.-.-" evidence="2"/>
<keyword evidence="2" id="KW-0503">Monooxygenase</keyword>
<proteinExistence type="predicted"/>
<dbReference type="EMBL" id="JBIGIC010000023">
    <property type="protein sequence ID" value="MFG6490444.1"/>
    <property type="molecule type" value="Genomic_DNA"/>
</dbReference>
<evidence type="ECO:0000313" key="3">
    <source>
        <dbReference type="Proteomes" id="UP001606134"/>
    </source>
</evidence>
<dbReference type="Gene3D" id="3.30.70.100">
    <property type="match status" value="1"/>
</dbReference>
<dbReference type="InterPro" id="IPR011008">
    <property type="entry name" value="Dimeric_a/b-barrel"/>
</dbReference>
<name>A0ABW7HKK5_9BURK</name>
<dbReference type="SUPFAM" id="SSF54909">
    <property type="entry name" value="Dimeric alpha+beta barrel"/>
    <property type="match status" value="1"/>
</dbReference>
<comment type="caution">
    <text evidence="2">The sequence shown here is derived from an EMBL/GenBank/DDBJ whole genome shotgun (WGS) entry which is preliminary data.</text>
</comment>
<feature type="domain" description="ABM" evidence="1">
    <location>
        <begin position="1"/>
        <end position="74"/>
    </location>
</feature>
<gene>
    <name evidence="2" type="ORF">ACG04R_27515</name>
</gene>
<dbReference type="Pfam" id="PF03992">
    <property type="entry name" value="ABM"/>
    <property type="match status" value="1"/>
</dbReference>
<organism evidence="2 3">
    <name type="scientific">Pelomonas candidula</name>
    <dbReference type="NCBI Taxonomy" id="3299025"/>
    <lineage>
        <taxon>Bacteria</taxon>
        <taxon>Pseudomonadati</taxon>
        <taxon>Pseudomonadota</taxon>
        <taxon>Betaproteobacteria</taxon>
        <taxon>Burkholderiales</taxon>
        <taxon>Sphaerotilaceae</taxon>
        <taxon>Roseateles</taxon>
    </lineage>
</organism>
<dbReference type="PANTHER" id="PTHR37811:SF2">
    <property type="entry name" value="ABM DOMAIN-CONTAINING PROTEIN"/>
    <property type="match status" value="1"/>
</dbReference>
<evidence type="ECO:0000313" key="2">
    <source>
        <dbReference type="EMBL" id="MFG6490444.1"/>
    </source>
</evidence>
<dbReference type="InterPro" id="IPR052936">
    <property type="entry name" value="Jasmonate_Hydroxylase-like"/>
</dbReference>
<dbReference type="GO" id="GO:0004497">
    <property type="term" value="F:monooxygenase activity"/>
    <property type="evidence" value="ECO:0007669"/>
    <property type="project" value="UniProtKB-KW"/>
</dbReference>
<reference evidence="2 3" key="1">
    <citation type="submission" date="2024-08" db="EMBL/GenBank/DDBJ databases">
        <authorList>
            <person name="Lu H."/>
        </authorList>
    </citation>
    <scope>NUCLEOTIDE SEQUENCE [LARGE SCALE GENOMIC DNA]</scope>
    <source>
        <strain evidence="2 3">BYS78W</strain>
    </source>
</reference>
<accession>A0ABW7HKK5</accession>
<protein>
    <submittedName>
        <fullName evidence="2">Antibiotic biosynthesis monooxygenase family protein</fullName>
        <ecNumber evidence="2">1.14.-.-</ecNumber>
    </submittedName>
</protein>
<sequence>MIVTVFRSRLRDEGREAYFELAPRMGELARTMPGYKSHKVFVAEDGERLTLVEFDSAEAQRGWSTQLDHVAAKKQGRQDFYAEYRLQVCEVIRESRFQADDAATNHP</sequence>
<dbReference type="PANTHER" id="PTHR37811">
    <property type="entry name" value="BLL5343 PROTEIN"/>
    <property type="match status" value="1"/>
</dbReference>
<dbReference type="RefSeq" id="WP_394417669.1">
    <property type="nucleotide sequence ID" value="NZ_JBIGIC010000023.1"/>
</dbReference>
<dbReference type="Proteomes" id="UP001606134">
    <property type="component" value="Unassembled WGS sequence"/>
</dbReference>
<dbReference type="InterPro" id="IPR007138">
    <property type="entry name" value="ABM_dom"/>
</dbReference>